<keyword evidence="2" id="KW-1185">Reference proteome</keyword>
<proteinExistence type="predicted"/>
<reference evidence="1" key="1">
    <citation type="submission" date="2022-03" db="EMBL/GenBank/DDBJ databases">
        <authorList>
            <person name="Martin H S."/>
        </authorList>
    </citation>
    <scope>NUCLEOTIDE SEQUENCE</scope>
</reference>
<name>A0ABN8IMT4_9NEOP</name>
<feature type="non-terminal residue" evidence="1">
    <location>
        <position position="73"/>
    </location>
</feature>
<gene>
    <name evidence="1" type="ORF">IPOD504_LOCUS11830</name>
</gene>
<organism evidence="1 2">
    <name type="scientific">Iphiclides podalirius</name>
    <name type="common">scarce swallowtail</name>
    <dbReference type="NCBI Taxonomy" id="110791"/>
    <lineage>
        <taxon>Eukaryota</taxon>
        <taxon>Metazoa</taxon>
        <taxon>Ecdysozoa</taxon>
        <taxon>Arthropoda</taxon>
        <taxon>Hexapoda</taxon>
        <taxon>Insecta</taxon>
        <taxon>Pterygota</taxon>
        <taxon>Neoptera</taxon>
        <taxon>Endopterygota</taxon>
        <taxon>Lepidoptera</taxon>
        <taxon>Glossata</taxon>
        <taxon>Ditrysia</taxon>
        <taxon>Papilionoidea</taxon>
        <taxon>Papilionidae</taxon>
        <taxon>Papilioninae</taxon>
        <taxon>Iphiclides</taxon>
    </lineage>
</organism>
<accession>A0ABN8IMT4</accession>
<sequence length="73" mass="8725">MRRDPTRVPAGAPVQVQFHPTRIPRPRHQRRRTPREQLVEFRHVTGGIAYGERISGVRRKFLELHRHIRRTVT</sequence>
<protein>
    <submittedName>
        <fullName evidence="1">Uncharacterized protein</fullName>
    </submittedName>
</protein>
<evidence type="ECO:0000313" key="1">
    <source>
        <dbReference type="EMBL" id="CAH2062269.1"/>
    </source>
</evidence>
<evidence type="ECO:0000313" key="2">
    <source>
        <dbReference type="Proteomes" id="UP000837857"/>
    </source>
</evidence>
<dbReference type="EMBL" id="OW152841">
    <property type="protein sequence ID" value="CAH2062269.1"/>
    <property type="molecule type" value="Genomic_DNA"/>
</dbReference>
<dbReference type="Proteomes" id="UP000837857">
    <property type="component" value="Chromosome 29"/>
</dbReference>